<organism evidence="6 7">
    <name type="scientific">Mycobacterium avium subsp. hominissuis</name>
    <dbReference type="NCBI Taxonomy" id="439334"/>
    <lineage>
        <taxon>Bacteria</taxon>
        <taxon>Bacillati</taxon>
        <taxon>Actinomycetota</taxon>
        <taxon>Actinomycetes</taxon>
        <taxon>Mycobacteriales</taxon>
        <taxon>Mycobacteriaceae</taxon>
        <taxon>Mycobacterium</taxon>
        <taxon>Mycobacterium avium complex (MAC)</taxon>
    </lineage>
</organism>
<keyword evidence="2 4" id="KW-0238">DNA-binding</keyword>
<dbReference type="PANTHER" id="PTHR30055">
    <property type="entry name" value="HTH-TYPE TRANSCRIPTIONAL REGULATOR RUTR"/>
    <property type="match status" value="1"/>
</dbReference>
<dbReference type="Pfam" id="PF00440">
    <property type="entry name" value="TetR_N"/>
    <property type="match status" value="1"/>
</dbReference>
<evidence type="ECO:0000256" key="3">
    <source>
        <dbReference type="ARBA" id="ARBA00023163"/>
    </source>
</evidence>
<proteinExistence type="predicted"/>
<dbReference type="AlphaFoldDB" id="A0AAI8X1W5"/>
<dbReference type="Gene3D" id="1.10.357.10">
    <property type="entry name" value="Tetracycline Repressor, domain 2"/>
    <property type="match status" value="1"/>
</dbReference>
<dbReference type="InterPro" id="IPR050109">
    <property type="entry name" value="HTH-type_TetR-like_transc_reg"/>
</dbReference>
<keyword evidence="3" id="KW-0804">Transcription</keyword>
<sequence>MDMAASPRRVGAETSQTRDALLEAVAQMMLEEGYASVTYRALAAKAGVTPSLVQYYFPSLDDIFVAAIRRYSERNLQWLTEELQRRADDPLHALWESSWHESTSALMTEFMALGNHRKSIRSEIAAVTDSMRRVQVEALVGKFGNDARLLADLSFDAVVLLINGVPKLLGLEESVGVDTAHAELIAACERFLDAVEPRAKPRRRSKKATTRRR</sequence>
<dbReference type="InterPro" id="IPR009057">
    <property type="entry name" value="Homeodomain-like_sf"/>
</dbReference>
<evidence type="ECO:0000259" key="5">
    <source>
        <dbReference type="PROSITE" id="PS50977"/>
    </source>
</evidence>
<dbReference type="PRINTS" id="PR00455">
    <property type="entry name" value="HTHTETR"/>
</dbReference>
<evidence type="ECO:0000313" key="6">
    <source>
        <dbReference type="EMBL" id="BBN47147.1"/>
    </source>
</evidence>
<dbReference type="EMBL" id="AP020326">
    <property type="protein sequence ID" value="BBN47147.1"/>
    <property type="molecule type" value="Genomic_DNA"/>
</dbReference>
<evidence type="ECO:0000256" key="2">
    <source>
        <dbReference type="ARBA" id="ARBA00023125"/>
    </source>
</evidence>
<dbReference type="InterPro" id="IPR001647">
    <property type="entry name" value="HTH_TetR"/>
</dbReference>
<dbReference type="Proteomes" id="UP000327362">
    <property type="component" value="Chromosome"/>
</dbReference>
<evidence type="ECO:0000313" key="7">
    <source>
        <dbReference type="Proteomes" id="UP000327362"/>
    </source>
</evidence>
<reference evidence="6 7" key="1">
    <citation type="submission" date="2019-09" db="EMBL/GenBank/DDBJ databases">
        <title>Complete genome sequence of Mycobacterium avium subsp. hominissuis strain JP-H-1.</title>
        <authorList>
            <person name="Kinoshita Y."/>
            <person name="Niwa H."/>
            <person name="Uchida-Fujii E."/>
            <person name="Nukada T."/>
        </authorList>
    </citation>
    <scope>NUCLEOTIDE SEQUENCE [LARGE SCALE GENOMIC DNA]</scope>
    <source>
        <strain evidence="6 7">JP-H-1</strain>
    </source>
</reference>
<keyword evidence="1" id="KW-0805">Transcription regulation</keyword>
<gene>
    <name evidence="6" type="ORF">JPH1_16220</name>
</gene>
<dbReference type="GO" id="GO:0003700">
    <property type="term" value="F:DNA-binding transcription factor activity"/>
    <property type="evidence" value="ECO:0007669"/>
    <property type="project" value="TreeGrafter"/>
</dbReference>
<protein>
    <submittedName>
        <fullName evidence="6">TetR family transcriptional regulator</fullName>
    </submittedName>
</protein>
<dbReference type="RefSeq" id="WP_023897557.1">
    <property type="nucleotide sequence ID" value="NZ_AP020326.1"/>
</dbReference>
<dbReference type="PROSITE" id="PS50977">
    <property type="entry name" value="HTH_TETR_2"/>
    <property type="match status" value="1"/>
</dbReference>
<evidence type="ECO:0000256" key="4">
    <source>
        <dbReference type="PROSITE-ProRule" id="PRU00335"/>
    </source>
</evidence>
<evidence type="ECO:0000256" key="1">
    <source>
        <dbReference type="ARBA" id="ARBA00023015"/>
    </source>
</evidence>
<accession>A0AAI8X1W5</accession>
<dbReference type="PANTHER" id="PTHR30055:SF234">
    <property type="entry name" value="HTH-TYPE TRANSCRIPTIONAL REGULATOR BETI"/>
    <property type="match status" value="1"/>
</dbReference>
<dbReference type="GO" id="GO:0000976">
    <property type="term" value="F:transcription cis-regulatory region binding"/>
    <property type="evidence" value="ECO:0007669"/>
    <property type="project" value="TreeGrafter"/>
</dbReference>
<dbReference type="SUPFAM" id="SSF46689">
    <property type="entry name" value="Homeodomain-like"/>
    <property type="match status" value="1"/>
</dbReference>
<feature type="domain" description="HTH tetR-type" evidence="5">
    <location>
        <begin position="15"/>
        <end position="75"/>
    </location>
</feature>
<feature type="DNA-binding region" description="H-T-H motif" evidence="4">
    <location>
        <begin position="38"/>
        <end position="57"/>
    </location>
</feature>
<name>A0AAI8X1W5_MYCAV</name>